<name>A0A2S0WU83_9MICO</name>
<accession>A0A2S0WU83</accession>
<keyword evidence="2" id="KW-0472">Membrane</keyword>
<keyword evidence="2" id="KW-1133">Transmembrane helix</keyword>
<dbReference type="AlphaFoldDB" id="A0A2S0WU83"/>
<evidence type="ECO:0000256" key="2">
    <source>
        <dbReference type="SAM" id="Phobius"/>
    </source>
</evidence>
<dbReference type="Pfam" id="PF14155">
    <property type="entry name" value="DUF4307"/>
    <property type="match status" value="1"/>
</dbReference>
<evidence type="ECO:0000313" key="4">
    <source>
        <dbReference type="Proteomes" id="UP000244729"/>
    </source>
</evidence>
<organism evidence="3 4">
    <name type="scientific">Agromyces badenianii</name>
    <dbReference type="NCBI Taxonomy" id="2080742"/>
    <lineage>
        <taxon>Bacteria</taxon>
        <taxon>Bacillati</taxon>
        <taxon>Actinomycetota</taxon>
        <taxon>Actinomycetes</taxon>
        <taxon>Micrococcales</taxon>
        <taxon>Microbacteriaceae</taxon>
        <taxon>Agromyces</taxon>
    </lineage>
</organism>
<dbReference type="Proteomes" id="UP000244729">
    <property type="component" value="Chromosome"/>
</dbReference>
<sequence>MPGRSGRARRASDSLSRCHGRASASRGRVKLEFKPRRSTRRSRVVAEAETDALDARYGRTRTHRTRDRLLLAGGAVAFAIVLVAWVVWAGLDGQKPQVEATDTGHRLINEERLVEVSWNLSVPPGNDTACIVQALNEDFTVVGWKVVEVPASTRHIRSLTETVRVAQEANTGLIYSCWLT</sequence>
<feature type="region of interest" description="Disordered" evidence="1">
    <location>
        <begin position="1"/>
        <end position="45"/>
    </location>
</feature>
<evidence type="ECO:0000256" key="1">
    <source>
        <dbReference type="SAM" id="MobiDB-lite"/>
    </source>
</evidence>
<keyword evidence="2" id="KW-0812">Transmembrane</keyword>
<dbReference type="OrthoDB" id="4793644at2"/>
<evidence type="ECO:0000313" key="3">
    <source>
        <dbReference type="EMBL" id="AWB94895.1"/>
    </source>
</evidence>
<dbReference type="InterPro" id="IPR025443">
    <property type="entry name" value="DUF4307"/>
</dbReference>
<proteinExistence type="predicted"/>
<dbReference type="EMBL" id="CP028913">
    <property type="protein sequence ID" value="AWB94895.1"/>
    <property type="molecule type" value="Genomic_DNA"/>
</dbReference>
<protein>
    <submittedName>
        <fullName evidence="3">DUF4307 domain-containing protein</fullName>
    </submittedName>
</protein>
<feature type="transmembrane region" description="Helical" evidence="2">
    <location>
        <begin position="69"/>
        <end position="91"/>
    </location>
</feature>
<gene>
    <name evidence="3" type="ORF">DCE93_03830</name>
</gene>
<keyword evidence="4" id="KW-1185">Reference proteome</keyword>
<dbReference type="KEGG" id="agm:DCE93_03830"/>
<reference evidence="3 4" key="1">
    <citation type="submission" date="2018-04" db="EMBL/GenBank/DDBJ databases">
        <authorList>
            <person name="Li J."/>
        </authorList>
    </citation>
    <scope>NUCLEOTIDE SEQUENCE [LARGE SCALE GENOMIC DNA]</scope>
    <source>
        <strain evidence="4">30A</strain>
    </source>
</reference>